<dbReference type="Gene3D" id="2.30.30.440">
    <property type="entry name" value="Domain of unknown function DUF1918"/>
    <property type="match status" value="1"/>
</dbReference>
<evidence type="ECO:0000313" key="2">
    <source>
        <dbReference type="EMBL" id="TCC21599.1"/>
    </source>
</evidence>
<organism evidence="2 3">
    <name type="scientific">Kribbella sindirgiensis</name>
    <dbReference type="NCBI Taxonomy" id="1124744"/>
    <lineage>
        <taxon>Bacteria</taxon>
        <taxon>Bacillati</taxon>
        <taxon>Actinomycetota</taxon>
        <taxon>Actinomycetes</taxon>
        <taxon>Propionibacteriales</taxon>
        <taxon>Kribbellaceae</taxon>
        <taxon>Kribbella</taxon>
    </lineage>
</organism>
<dbReference type="Pfam" id="PF08940">
    <property type="entry name" value="DUF1918"/>
    <property type="match status" value="1"/>
</dbReference>
<proteinExistence type="predicted"/>
<dbReference type="InterPro" id="IPR015035">
    <property type="entry name" value="DUF1918"/>
</dbReference>
<sequence length="72" mass="7884">MKAAPGNWLIVESTHLNEHKRHGLILEVHGPGGEPPYLVRWSDTGTESFFIPGPGTHILTAEELNPLHDHAG</sequence>
<accession>A0A4R0ID86</accession>
<comment type="caution">
    <text evidence="2">The sequence shown here is derived from an EMBL/GenBank/DDBJ whole genome shotgun (WGS) entry which is preliminary data.</text>
</comment>
<gene>
    <name evidence="2" type="ORF">E0H50_35540</name>
</gene>
<dbReference type="OrthoDB" id="4828144at2"/>
<name>A0A4R0ID86_9ACTN</name>
<keyword evidence="3" id="KW-1185">Reference proteome</keyword>
<evidence type="ECO:0000313" key="3">
    <source>
        <dbReference type="Proteomes" id="UP000292695"/>
    </source>
</evidence>
<dbReference type="SUPFAM" id="SSF50118">
    <property type="entry name" value="Cell growth inhibitor/plasmid maintenance toxic component"/>
    <property type="match status" value="1"/>
</dbReference>
<evidence type="ECO:0000259" key="1">
    <source>
        <dbReference type="Pfam" id="PF08940"/>
    </source>
</evidence>
<dbReference type="AlphaFoldDB" id="A0A4R0ID86"/>
<dbReference type="RefSeq" id="WP_131295399.1">
    <property type="nucleotide sequence ID" value="NZ_SJKA01000019.1"/>
</dbReference>
<dbReference type="Proteomes" id="UP000292695">
    <property type="component" value="Unassembled WGS sequence"/>
</dbReference>
<feature type="domain" description="DUF1918" evidence="1">
    <location>
        <begin position="1"/>
        <end position="58"/>
    </location>
</feature>
<protein>
    <submittedName>
        <fullName evidence="2">DUF1918 domain-containing protein</fullName>
    </submittedName>
</protein>
<reference evidence="2 3" key="1">
    <citation type="submission" date="2019-02" db="EMBL/GenBank/DDBJ databases">
        <title>Kribbella capetownensis sp. nov. and Kribbella speibonae sp. nov., isolated from soil.</title>
        <authorList>
            <person name="Curtis S.M."/>
            <person name="Norton I."/>
            <person name="Everest G.J."/>
            <person name="Meyers P.R."/>
        </authorList>
    </citation>
    <scope>NUCLEOTIDE SEQUENCE [LARGE SCALE GENOMIC DNA]</scope>
    <source>
        <strain evidence="2 3">DSM 27082</strain>
    </source>
</reference>
<dbReference type="EMBL" id="SJKA01000019">
    <property type="protein sequence ID" value="TCC21599.1"/>
    <property type="molecule type" value="Genomic_DNA"/>
</dbReference>